<evidence type="ECO:0000256" key="1">
    <source>
        <dbReference type="SAM" id="MobiDB-lite"/>
    </source>
</evidence>
<dbReference type="SUPFAM" id="SSF55073">
    <property type="entry name" value="Nucleotide cyclase"/>
    <property type="match status" value="1"/>
</dbReference>
<feature type="region of interest" description="Disordered" evidence="1">
    <location>
        <begin position="342"/>
        <end position="418"/>
    </location>
</feature>
<reference evidence="4 5" key="1">
    <citation type="submission" date="2016-10" db="EMBL/GenBank/DDBJ databases">
        <authorList>
            <person name="de Groot N.N."/>
        </authorList>
    </citation>
    <scope>NUCLEOTIDE SEQUENCE [LARGE SCALE GENOMIC DNA]</scope>
    <source>
        <strain evidence="4 5">DSM 43019</strain>
    </source>
</reference>
<evidence type="ECO:0000313" key="4">
    <source>
        <dbReference type="EMBL" id="SFE31863.1"/>
    </source>
</evidence>
<sequence length="559" mass="58675">MNKYSRACLALLVMSAVWFGVTVVWPVGPAWLLWAAIPLSGALTSAAFGSVSRNPRLGAPTRRFWRRLAPAPAVIAAGQMAQAADVLAHPGGRDSYTGPWMLILGACALIIVIVAVVRLPTGTGRPGAAALVALDAGTVALAAAVFGWHFGTRHALGAGLTPQLLVSLALTVLAVLTVFALAKAVMSEYSAIDGRGLRLLASAAVLGAFAPMLQPLAAMAGDRLFVAQVQIPLVLWLGAKAAEAQWRPVPRAGFRKRPYSMLPYAAVAAVDGLLLVTAWQRSADMVAVAFTAVALTGMVAYRQMTALRENSRLLGELDHAATHDALTGLANRALFQRRLAQSLQPTAPPEHTDDKRTNDKPTDDKRLTDGPMDNERTAGERMDERTDYERADEKQASNGRTGGGRTGDGRADGRRPVSERASAVHVALLDLDGFKQVNDTFGHEAGDLLLTRVAEVLTAAIRPGDTAARLGGDEFVLVLPGTTEAEAAAVADRVLAGLDGPVIVEGQPLRVRASVGIAGGTAGDDPVDLLRRADTAMYAAKRIPGSAHLLHDNDSAAAA</sequence>
<dbReference type="STRING" id="35752.SAMN05421541_101142"/>
<keyword evidence="2" id="KW-0812">Transmembrane</keyword>
<dbReference type="Gene3D" id="3.30.70.270">
    <property type="match status" value="1"/>
</dbReference>
<dbReference type="NCBIfam" id="TIGR00254">
    <property type="entry name" value="GGDEF"/>
    <property type="match status" value="1"/>
</dbReference>
<feature type="transmembrane region" description="Helical" evidence="2">
    <location>
        <begin position="96"/>
        <end position="117"/>
    </location>
</feature>
<name>A0A1I1ZMQ8_9ACTN</name>
<dbReference type="InterPro" id="IPR043128">
    <property type="entry name" value="Rev_trsase/Diguanyl_cyclase"/>
</dbReference>
<feature type="transmembrane region" description="Helical" evidence="2">
    <location>
        <begin position="163"/>
        <end position="185"/>
    </location>
</feature>
<keyword evidence="5" id="KW-1185">Reference proteome</keyword>
<dbReference type="SMART" id="SM00267">
    <property type="entry name" value="GGDEF"/>
    <property type="match status" value="1"/>
</dbReference>
<dbReference type="PROSITE" id="PS50887">
    <property type="entry name" value="GGDEF"/>
    <property type="match status" value="1"/>
</dbReference>
<keyword evidence="2" id="KW-1133">Transmembrane helix</keyword>
<proteinExistence type="predicted"/>
<feature type="transmembrane region" description="Helical" evidence="2">
    <location>
        <begin position="7"/>
        <end position="25"/>
    </location>
</feature>
<dbReference type="PANTHER" id="PTHR46663">
    <property type="entry name" value="DIGUANYLATE CYCLASE DGCT-RELATED"/>
    <property type="match status" value="1"/>
</dbReference>
<dbReference type="InterPro" id="IPR000160">
    <property type="entry name" value="GGDEF_dom"/>
</dbReference>
<dbReference type="Pfam" id="PF00990">
    <property type="entry name" value="GGDEF"/>
    <property type="match status" value="1"/>
</dbReference>
<feature type="transmembrane region" description="Helical" evidence="2">
    <location>
        <begin position="285"/>
        <end position="302"/>
    </location>
</feature>
<organism evidence="4 5">
    <name type="scientific">Actinoplanes philippinensis</name>
    <dbReference type="NCBI Taxonomy" id="35752"/>
    <lineage>
        <taxon>Bacteria</taxon>
        <taxon>Bacillati</taxon>
        <taxon>Actinomycetota</taxon>
        <taxon>Actinomycetes</taxon>
        <taxon>Micromonosporales</taxon>
        <taxon>Micromonosporaceae</taxon>
        <taxon>Actinoplanes</taxon>
    </lineage>
</organism>
<feature type="domain" description="GGDEF" evidence="3">
    <location>
        <begin position="422"/>
        <end position="554"/>
    </location>
</feature>
<gene>
    <name evidence="4" type="ORF">SAMN05421541_101142</name>
</gene>
<feature type="transmembrane region" description="Helical" evidence="2">
    <location>
        <begin position="129"/>
        <end position="151"/>
    </location>
</feature>
<feature type="transmembrane region" description="Helical" evidence="2">
    <location>
        <begin position="31"/>
        <end position="52"/>
    </location>
</feature>
<feature type="compositionally biased region" description="Basic and acidic residues" evidence="1">
    <location>
        <begin position="350"/>
        <end position="395"/>
    </location>
</feature>
<dbReference type="Proteomes" id="UP000199645">
    <property type="component" value="Unassembled WGS sequence"/>
</dbReference>
<evidence type="ECO:0000313" key="5">
    <source>
        <dbReference type="Proteomes" id="UP000199645"/>
    </source>
</evidence>
<evidence type="ECO:0000259" key="3">
    <source>
        <dbReference type="PROSITE" id="PS50887"/>
    </source>
</evidence>
<feature type="transmembrane region" description="Helical" evidence="2">
    <location>
        <begin position="262"/>
        <end position="279"/>
    </location>
</feature>
<keyword evidence="2" id="KW-0472">Membrane</keyword>
<dbReference type="PANTHER" id="PTHR46663:SF2">
    <property type="entry name" value="GGDEF DOMAIN-CONTAINING PROTEIN"/>
    <property type="match status" value="1"/>
</dbReference>
<dbReference type="AlphaFoldDB" id="A0A1I1ZMQ8"/>
<feature type="transmembrane region" description="Helical" evidence="2">
    <location>
        <begin position="197"/>
        <end position="218"/>
    </location>
</feature>
<feature type="compositionally biased region" description="Basic and acidic residues" evidence="1">
    <location>
        <begin position="407"/>
        <end position="418"/>
    </location>
</feature>
<evidence type="ECO:0000256" key="2">
    <source>
        <dbReference type="SAM" id="Phobius"/>
    </source>
</evidence>
<dbReference type="EMBL" id="FONV01000001">
    <property type="protein sequence ID" value="SFE31863.1"/>
    <property type="molecule type" value="Genomic_DNA"/>
</dbReference>
<protein>
    <submittedName>
        <fullName evidence="4">Diguanylate cyclase (GGDEF) domain-containing protein</fullName>
    </submittedName>
</protein>
<feature type="transmembrane region" description="Helical" evidence="2">
    <location>
        <begin position="64"/>
        <end position="84"/>
    </location>
</feature>
<dbReference type="CDD" id="cd01949">
    <property type="entry name" value="GGDEF"/>
    <property type="match status" value="1"/>
</dbReference>
<accession>A0A1I1ZMQ8</accession>
<dbReference type="InterPro" id="IPR029787">
    <property type="entry name" value="Nucleotide_cyclase"/>
</dbReference>
<dbReference type="InterPro" id="IPR052163">
    <property type="entry name" value="DGC-Regulatory_Protein"/>
</dbReference>